<dbReference type="Proteomes" id="UP001314170">
    <property type="component" value="Unassembled WGS sequence"/>
</dbReference>
<keyword evidence="3" id="KW-1185">Reference proteome</keyword>
<dbReference type="AlphaFoldDB" id="A0AAV1R1E2"/>
<feature type="region of interest" description="Disordered" evidence="1">
    <location>
        <begin position="64"/>
        <end position="106"/>
    </location>
</feature>
<evidence type="ECO:0000256" key="1">
    <source>
        <dbReference type="SAM" id="MobiDB-lite"/>
    </source>
</evidence>
<reference evidence="2 3" key="1">
    <citation type="submission" date="2024-01" db="EMBL/GenBank/DDBJ databases">
        <authorList>
            <person name="Waweru B."/>
        </authorList>
    </citation>
    <scope>NUCLEOTIDE SEQUENCE [LARGE SCALE GENOMIC DNA]</scope>
</reference>
<evidence type="ECO:0000313" key="2">
    <source>
        <dbReference type="EMBL" id="CAK7326669.1"/>
    </source>
</evidence>
<name>A0AAV1R1E2_9ROSI</name>
<protein>
    <submittedName>
        <fullName evidence="2">Uncharacterized protein</fullName>
    </submittedName>
</protein>
<evidence type="ECO:0000313" key="3">
    <source>
        <dbReference type="Proteomes" id="UP001314170"/>
    </source>
</evidence>
<sequence>MNKSSPSPQPKPKHELDNRTNANKMRNHGLQATAESPRLVLRVRETRTRVIEFTPAGKLRRNARAATLATRVTSSTSKGKESRKRRLRETGRAECGEGVTELGLDD</sequence>
<proteinExistence type="predicted"/>
<organism evidence="2 3">
    <name type="scientific">Dovyalis caffra</name>
    <dbReference type="NCBI Taxonomy" id="77055"/>
    <lineage>
        <taxon>Eukaryota</taxon>
        <taxon>Viridiplantae</taxon>
        <taxon>Streptophyta</taxon>
        <taxon>Embryophyta</taxon>
        <taxon>Tracheophyta</taxon>
        <taxon>Spermatophyta</taxon>
        <taxon>Magnoliopsida</taxon>
        <taxon>eudicotyledons</taxon>
        <taxon>Gunneridae</taxon>
        <taxon>Pentapetalae</taxon>
        <taxon>rosids</taxon>
        <taxon>fabids</taxon>
        <taxon>Malpighiales</taxon>
        <taxon>Salicaceae</taxon>
        <taxon>Flacourtieae</taxon>
        <taxon>Dovyalis</taxon>
    </lineage>
</organism>
<gene>
    <name evidence="2" type="ORF">DCAF_LOCUS4372</name>
</gene>
<comment type="caution">
    <text evidence="2">The sequence shown here is derived from an EMBL/GenBank/DDBJ whole genome shotgun (WGS) entry which is preliminary data.</text>
</comment>
<feature type="compositionally biased region" description="Low complexity" evidence="1">
    <location>
        <begin position="64"/>
        <end position="77"/>
    </location>
</feature>
<dbReference type="EMBL" id="CAWUPB010000851">
    <property type="protein sequence ID" value="CAK7326669.1"/>
    <property type="molecule type" value="Genomic_DNA"/>
</dbReference>
<feature type="region of interest" description="Disordered" evidence="1">
    <location>
        <begin position="1"/>
        <end position="38"/>
    </location>
</feature>
<accession>A0AAV1R1E2</accession>